<feature type="domain" description="Serine aminopeptidase S33" evidence="1">
    <location>
        <begin position="38"/>
        <end position="205"/>
    </location>
</feature>
<dbReference type="Gene3D" id="3.40.50.1820">
    <property type="entry name" value="alpha/beta hydrolase"/>
    <property type="match status" value="1"/>
</dbReference>
<proteinExistence type="predicted"/>
<feature type="non-terminal residue" evidence="2">
    <location>
        <position position="219"/>
    </location>
</feature>
<gene>
    <name evidence="2" type="ORF">MNBD_ALPHA05-1042</name>
</gene>
<reference evidence="2" key="1">
    <citation type="submission" date="2018-06" db="EMBL/GenBank/DDBJ databases">
        <authorList>
            <person name="Zhirakovskaya E."/>
        </authorList>
    </citation>
    <scope>NUCLEOTIDE SEQUENCE</scope>
</reference>
<dbReference type="EMBL" id="UOEH01000621">
    <property type="protein sequence ID" value="VAW07923.1"/>
    <property type="molecule type" value="Genomic_DNA"/>
</dbReference>
<dbReference type="PANTHER" id="PTHR11614">
    <property type="entry name" value="PHOSPHOLIPASE-RELATED"/>
    <property type="match status" value="1"/>
</dbReference>
<organism evidence="2">
    <name type="scientific">hydrothermal vent metagenome</name>
    <dbReference type="NCBI Taxonomy" id="652676"/>
    <lineage>
        <taxon>unclassified sequences</taxon>
        <taxon>metagenomes</taxon>
        <taxon>ecological metagenomes</taxon>
    </lineage>
</organism>
<dbReference type="SUPFAM" id="SSF53474">
    <property type="entry name" value="alpha/beta-Hydrolases"/>
    <property type="match status" value="1"/>
</dbReference>
<dbReference type="GO" id="GO:0004622">
    <property type="term" value="F:phosphatidylcholine lysophospholipase activity"/>
    <property type="evidence" value="ECO:0007669"/>
    <property type="project" value="UniProtKB-EC"/>
</dbReference>
<dbReference type="InterPro" id="IPR022742">
    <property type="entry name" value="Hydrolase_4"/>
</dbReference>
<name>A0A3B0SV88_9ZZZZ</name>
<dbReference type="EC" id="3.1.1.5" evidence="2"/>
<dbReference type="InterPro" id="IPR051044">
    <property type="entry name" value="MAG_DAG_Lipase"/>
</dbReference>
<sequence>MTDFIRIPSNPVPDGAETFMFAAPDGAELRGAFFPIADARGTVVLEPGWAEFIEKYFETIGRLHARKFNVAMMDWRGQGLSDRKSAREAKWKDYFHILRKDLRHFTEAHVKPRFGAPMMLMTHSMGGMPALMLLADGYGGFERAVLCAPMTRLFAGPANGVFSVVSTITSAIGLGAAPVTSKEDDSKAFEGNILTSDPARHERFRQLQLAEPSAANAAP</sequence>
<accession>A0A3B0SV88</accession>
<dbReference type="InterPro" id="IPR029058">
    <property type="entry name" value="AB_hydrolase_fold"/>
</dbReference>
<protein>
    <submittedName>
        <fullName evidence="2">Lysophospholipase L2</fullName>
        <ecNumber evidence="2">3.1.1.5</ecNumber>
    </submittedName>
</protein>
<evidence type="ECO:0000259" key="1">
    <source>
        <dbReference type="Pfam" id="PF12146"/>
    </source>
</evidence>
<dbReference type="AlphaFoldDB" id="A0A3B0SV88"/>
<dbReference type="Pfam" id="PF12146">
    <property type="entry name" value="Hydrolase_4"/>
    <property type="match status" value="1"/>
</dbReference>
<evidence type="ECO:0000313" key="2">
    <source>
        <dbReference type="EMBL" id="VAW07923.1"/>
    </source>
</evidence>
<keyword evidence="2" id="KW-0378">Hydrolase</keyword>